<dbReference type="RefSeq" id="XP_011773386.1">
    <property type="nucleotide sequence ID" value="XM_011775084.1"/>
</dbReference>
<dbReference type="Proteomes" id="UP000002316">
    <property type="component" value="Chromosome 5"/>
</dbReference>
<gene>
    <name evidence="2" type="ORF">TbgDal_V2370</name>
</gene>
<dbReference type="KEGG" id="tbg:TbgDal_V2370"/>
<organism evidence="2 3">
    <name type="scientific">Trypanosoma brucei gambiense (strain MHOM/CI/86/DAL972)</name>
    <dbReference type="NCBI Taxonomy" id="679716"/>
    <lineage>
        <taxon>Eukaryota</taxon>
        <taxon>Discoba</taxon>
        <taxon>Euglenozoa</taxon>
        <taxon>Kinetoplastea</taxon>
        <taxon>Metakinetoplastina</taxon>
        <taxon>Trypanosomatida</taxon>
        <taxon>Trypanosomatidae</taxon>
        <taxon>Trypanosoma</taxon>
    </lineage>
</organism>
<feature type="transmembrane region" description="Helical" evidence="1">
    <location>
        <begin position="60"/>
        <end position="79"/>
    </location>
</feature>
<accession>C9ZNX1</accession>
<proteinExistence type="predicted"/>
<keyword evidence="1" id="KW-1133">Transmembrane helix</keyword>
<keyword evidence="1" id="KW-0472">Membrane</keyword>
<sequence length="109" mass="13084">MYIGTHMYKCIYIYIFIYLFIFIPFYPPLTVKAGNKGKPAKQAQRNKVTGRKTFLLASPLYLPLPPFLFCKLFPFFFFFQPPPFSRITHAQTQKKNKFFLPRHHRHIHK</sequence>
<keyword evidence="1" id="KW-0812">Transmembrane</keyword>
<evidence type="ECO:0000313" key="3">
    <source>
        <dbReference type="Proteomes" id="UP000002316"/>
    </source>
</evidence>
<evidence type="ECO:0000256" key="1">
    <source>
        <dbReference type="SAM" id="Phobius"/>
    </source>
</evidence>
<dbReference type="AlphaFoldDB" id="C9ZNX1"/>
<protein>
    <submittedName>
        <fullName evidence="2">Uncharacterized protein</fullName>
    </submittedName>
</protein>
<evidence type="ECO:0000313" key="2">
    <source>
        <dbReference type="EMBL" id="CBH11099.1"/>
    </source>
</evidence>
<dbReference type="EMBL" id="FN554968">
    <property type="protein sequence ID" value="CBH11099.1"/>
    <property type="molecule type" value="Genomic_DNA"/>
</dbReference>
<feature type="transmembrane region" description="Helical" evidence="1">
    <location>
        <begin position="12"/>
        <end position="29"/>
    </location>
</feature>
<reference evidence="3" key="1">
    <citation type="journal article" date="2010" name="PLoS Negl. Trop. Dis.">
        <title>The genome sequence of Trypanosoma brucei gambiense, causative agent of chronic human african trypanosomiasis.</title>
        <authorList>
            <person name="Jackson A.P."/>
            <person name="Sanders M."/>
            <person name="Berry A."/>
            <person name="McQuillan J."/>
            <person name="Aslett M.A."/>
            <person name="Quail M.A."/>
            <person name="Chukualim B."/>
            <person name="Capewell P."/>
            <person name="MacLeod A."/>
            <person name="Melville S.E."/>
            <person name="Gibson W."/>
            <person name="Barry J.D."/>
            <person name="Berriman M."/>
            <person name="Hertz-Fowler C."/>
        </authorList>
    </citation>
    <scope>NUCLEOTIDE SEQUENCE [LARGE SCALE GENOMIC DNA]</scope>
    <source>
        <strain evidence="3">MHOM/CI/86/DAL972</strain>
    </source>
</reference>
<name>C9ZNX1_TRYB9</name>
<dbReference type="GeneID" id="23861223"/>